<evidence type="ECO:0000313" key="1">
    <source>
        <dbReference type="EMBL" id="QBK90354.1"/>
    </source>
</evidence>
<reference evidence="1" key="1">
    <citation type="journal article" date="2019" name="MBio">
        <title>Virus Genomes from Deep Sea Sediments Expand the Ocean Megavirome and Support Independent Origins of Viral Gigantism.</title>
        <authorList>
            <person name="Backstrom D."/>
            <person name="Yutin N."/>
            <person name="Jorgensen S.L."/>
            <person name="Dharamshi J."/>
            <person name="Homa F."/>
            <person name="Zaremba-Niedwiedzka K."/>
            <person name="Spang A."/>
            <person name="Wolf Y.I."/>
            <person name="Koonin E.V."/>
            <person name="Ettema T.J."/>
        </authorList>
    </citation>
    <scope>NUCLEOTIDE SEQUENCE</scope>
</reference>
<organism evidence="1">
    <name type="scientific">Pithovirus LCPAC103</name>
    <dbReference type="NCBI Taxonomy" id="2506588"/>
    <lineage>
        <taxon>Viruses</taxon>
        <taxon>Pithoviruses</taxon>
    </lineage>
</organism>
<dbReference type="EMBL" id="MK500478">
    <property type="protein sequence ID" value="QBK90354.1"/>
    <property type="molecule type" value="Genomic_DNA"/>
</dbReference>
<sequence length="98" mass="11658">MVRLEKWEQFETGTIYSNGQREHMVHDTVNQNFLMGWKNMYRFQDYIISAYTPGIEVKLIDGTAWSCWDRIFVPKAYHGPPIEPWPMKSTENIENTEN</sequence>
<name>A0A481Z3C8_9VIRU</name>
<proteinExistence type="predicted"/>
<protein>
    <submittedName>
        <fullName evidence="1">Uncharacterized protein</fullName>
    </submittedName>
</protein>
<accession>A0A481Z3C8</accession>
<gene>
    <name evidence="1" type="ORF">LCPAC103_00350</name>
</gene>